<organism evidence="1 2">
    <name type="scientific">Steinernema glaseri</name>
    <dbReference type="NCBI Taxonomy" id="37863"/>
    <lineage>
        <taxon>Eukaryota</taxon>
        <taxon>Metazoa</taxon>
        <taxon>Ecdysozoa</taxon>
        <taxon>Nematoda</taxon>
        <taxon>Chromadorea</taxon>
        <taxon>Rhabditida</taxon>
        <taxon>Tylenchina</taxon>
        <taxon>Panagrolaimomorpha</taxon>
        <taxon>Strongyloidoidea</taxon>
        <taxon>Steinernematidae</taxon>
        <taxon>Steinernema</taxon>
    </lineage>
</organism>
<evidence type="ECO:0000313" key="2">
    <source>
        <dbReference type="WBParaSite" id="L893_g9036.t1"/>
    </source>
</evidence>
<dbReference type="Proteomes" id="UP000095287">
    <property type="component" value="Unplaced"/>
</dbReference>
<dbReference type="AlphaFoldDB" id="A0A1I8ATF9"/>
<protein>
    <submittedName>
        <fullName evidence="2">Uncharacterized protein</fullName>
    </submittedName>
</protein>
<sequence length="77" mass="8877">MRPSQTLAGDLHLQFHFAALIRAESVVPTFFTPSTSPFPEPPDEMLFNINRFHAFVLVTWQFSIFFASQQIFPIFSN</sequence>
<evidence type="ECO:0000313" key="1">
    <source>
        <dbReference type="Proteomes" id="UP000095287"/>
    </source>
</evidence>
<reference evidence="2" key="1">
    <citation type="submission" date="2016-11" db="UniProtKB">
        <authorList>
            <consortium name="WormBaseParasite"/>
        </authorList>
    </citation>
    <scope>IDENTIFICATION</scope>
</reference>
<dbReference type="WBParaSite" id="L893_g9036.t1">
    <property type="protein sequence ID" value="L893_g9036.t1"/>
    <property type="gene ID" value="L893_g9036"/>
</dbReference>
<accession>A0A1I8ATF9</accession>
<proteinExistence type="predicted"/>
<keyword evidence="1" id="KW-1185">Reference proteome</keyword>
<name>A0A1I8ATF9_9BILA</name>